<evidence type="ECO:0000256" key="2">
    <source>
        <dbReference type="ARBA" id="ARBA00022692"/>
    </source>
</evidence>
<dbReference type="PROSITE" id="PS50850">
    <property type="entry name" value="MFS"/>
    <property type="match status" value="1"/>
</dbReference>
<name>A0A2T0VCJ8_9MICO</name>
<sequence>MAQSSASAAPSEPLDRAAVIAWRNALFVIFALCGLGLASWVARVPAVRDALGVSLEQMGVLIFGIAAGSIVGLLASSHVIARFGTRTTMTWLLLGAGIGLSVAGLGATFGPSFAVIFAGLALFGICTGMTDVAMNVSGAANERLLGRATMPIFHAFFSFGTIVGAALGALAEFLDLPIAVHMIAISVLIVVAVLVAVRSLRSEHLVADGEEPIPVDDHSKTWRGRLSIWRDPRTILIGLIILGMAFAEGSANDWLGLAMVDGHGVSNATGAVVFGVFVTAMTVGRLLGVRLLDRFGRVPVLRGSAALAAVGLLIVIFGPTPGVAIVGSVLWGLGSALGFPVGMSAAADDPRTAAARVSAVATIGYFAFLVGPPLIGFLAEQVGILNSLLVVLVLVAVSGIVSYAAREPRATETKPAEPRPAGSRGPVA</sequence>
<feature type="transmembrane region" description="Helical" evidence="6">
    <location>
        <begin position="359"/>
        <end position="378"/>
    </location>
</feature>
<gene>
    <name evidence="8" type="ORF">B0I08_10570</name>
</gene>
<evidence type="ECO:0000256" key="6">
    <source>
        <dbReference type="SAM" id="Phobius"/>
    </source>
</evidence>
<evidence type="ECO:0000256" key="1">
    <source>
        <dbReference type="ARBA" id="ARBA00004651"/>
    </source>
</evidence>
<feature type="domain" description="Major facilitator superfamily (MFS) profile" evidence="7">
    <location>
        <begin position="17"/>
        <end position="410"/>
    </location>
</feature>
<dbReference type="InterPro" id="IPR051788">
    <property type="entry name" value="MFS_Transporter"/>
</dbReference>
<dbReference type="Pfam" id="PF07690">
    <property type="entry name" value="MFS_1"/>
    <property type="match status" value="2"/>
</dbReference>
<dbReference type="Gene3D" id="1.20.1250.20">
    <property type="entry name" value="MFS general substrate transporter like domains"/>
    <property type="match status" value="2"/>
</dbReference>
<dbReference type="SUPFAM" id="SSF103473">
    <property type="entry name" value="MFS general substrate transporter"/>
    <property type="match status" value="1"/>
</dbReference>
<dbReference type="CDD" id="cd17393">
    <property type="entry name" value="MFS_MosC_like"/>
    <property type="match status" value="1"/>
</dbReference>
<evidence type="ECO:0000256" key="3">
    <source>
        <dbReference type="ARBA" id="ARBA00022989"/>
    </source>
</evidence>
<dbReference type="Proteomes" id="UP000237983">
    <property type="component" value="Unassembled WGS sequence"/>
</dbReference>
<comment type="subcellular location">
    <subcellularLocation>
        <location evidence="1">Cell membrane</location>
        <topology evidence="1">Multi-pass membrane protein</topology>
    </subcellularLocation>
</comment>
<feature type="transmembrane region" description="Helical" evidence="6">
    <location>
        <begin position="113"/>
        <end position="136"/>
    </location>
</feature>
<evidence type="ECO:0000256" key="5">
    <source>
        <dbReference type="SAM" id="MobiDB-lite"/>
    </source>
</evidence>
<dbReference type="GO" id="GO:0005886">
    <property type="term" value="C:plasma membrane"/>
    <property type="evidence" value="ECO:0007669"/>
    <property type="project" value="UniProtKB-SubCell"/>
</dbReference>
<feature type="transmembrane region" description="Helical" evidence="6">
    <location>
        <begin position="21"/>
        <end position="41"/>
    </location>
</feature>
<feature type="transmembrane region" description="Helical" evidence="6">
    <location>
        <begin position="233"/>
        <end position="251"/>
    </location>
</feature>
<evidence type="ECO:0000313" key="8">
    <source>
        <dbReference type="EMBL" id="PRY67909.1"/>
    </source>
</evidence>
<comment type="caution">
    <text evidence="8">The sequence shown here is derived from an EMBL/GenBank/DDBJ whole genome shotgun (WGS) entry which is preliminary data.</text>
</comment>
<dbReference type="EMBL" id="PVTL01000005">
    <property type="protein sequence ID" value="PRY67909.1"/>
    <property type="molecule type" value="Genomic_DNA"/>
</dbReference>
<keyword evidence="3 6" id="KW-1133">Transmembrane helix</keyword>
<evidence type="ECO:0000256" key="4">
    <source>
        <dbReference type="ARBA" id="ARBA00023136"/>
    </source>
</evidence>
<keyword evidence="4 6" id="KW-0472">Membrane</keyword>
<dbReference type="InterPro" id="IPR020846">
    <property type="entry name" value="MFS_dom"/>
</dbReference>
<reference evidence="8 9" key="1">
    <citation type="submission" date="2018-03" db="EMBL/GenBank/DDBJ databases">
        <title>Genomic Encyclopedia of Type Strains, Phase III (KMG-III): the genomes of soil and plant-associated and newly described type strains.</title>
        <authorList>
            <person name="Whitman W."/>
        </authorList>
    </citation>
    <scope>NUCLEOTIDE SEQUENCE [LARGE SCALE GENOMIC DNA]</scope>
    <source>
        <strain evidence="8 9">CGMCC 1.12484</strain>
    </source>
</reference>
<evidence type="ECO:0000313" key="9">
    <source>
        <dbReference type="Proteomes" id="UP000237983"/>
    </source>
</evidence>
<feature type="transmembrane region" description="Helical" evidence="6">
    <location>
        <begin position="88"/>
        <end position="107"/>
    </location>
</feature>
<dbReference type="PANTHER" id="PTHR23514">
    <property type="entry name" value="BYPASS OF STOP CODON PROTEIN 6"/>
    <property type="match status" value="1"/>
</dbReference>
<dbReference type="GO" id="GO:0022857">
    <property type="term" value="F:transmembrane transporter activity"/>
    <property type="evidence" value="ECO:0007669"/>
    <property type="project" value="InterPro"/>
</dbReference>
<keyword evidence="9" id="KW-1185">Reference proteome</keyword>
<feature type="transmembrane region" description="Helical" evidence="6">
    <location>
        <begin position="271"/>
        <end position="288"/>
    </location>
</feature>
<feature type="transmembrane region" description="Helical" evidence="6">
    <location>
        <begin position="384"/>
        <end position="405"/>
    </location>
</feature>
<feature type="transmembrane region" description="Helical" evidence="6">
    <location>
        <begin position="148"/>
        <end position="170"/>
    </location>
</feature>
<feature type="transmembrane region" description="Helical" evidence="6">
    <location>
        <begin position="300"/>
        <end position="318"/>
    </location>
</feature>
<feature type="region of interest" description="Disordered" evidence="5">
    <location>
        <begin position="409"/>
        <end position="428"/>
    </location>
</feature>
<dbReference type="InterPro" id="IPR011701">
    <property type="entry name" value="MFS"/>
</dbReference>
<organism evidence="8 9">
    <name type="scientific">Glaciihabitans tibetensis</name>
    <dbReference type="NCBI Taxonomy" id="1266600"/>
    <lineage>
        <taxon>Bacteria</taxon>
        <taxon>Bacillati</taxon>
        <taxon>Actinomycetota</taxon>
        <taxon>Actinomycetes</taxon>
        <taxon>Micrococcales</taxon>
        <taxon>Microbacteriaceae</taxon>
        <taxon>Glaciihabitans</taxon>
    </lineage>
</organism>
<accession>A0A2T0VCJ8</accession>
<dbReference type="InterPro" id="IPR036259">
    <property type="entry name" value="MFS_trans_sf"/>
</dbReference>
<dbReference type="AlphaFoldDB" id="A0A2T0VCJ8"/>
<dbReference type="OrthoDB" id="9809599at2"/>
<feature type="transmembrane region" description="Helical" evidence="6">
    <location>
        <begin position="61"/>
        <end position="81"/>
    </location>
</feature>
<keyword evidence="2 6" id="KW-0812">Transmembrane</keyword>
<proteinExistence type="predicted"/>
<dbReference type="PANTHER" id="PTHR23514:SF13">
    <property type="entry name" value="INNER MEMBRANE PROTEIN YBJJ"/>
    <property type="match status" value="1"/>
</dbReference>
<protein>
    <submittedName>
        <fullName evidence="8">Fucose permease</fullName>
    </submittedName>
</protein>
<feature type="transmembrane region" description="Helical" evidence="6">
    <location>
        <begin position="176"/>
        <end position="197"/>
    </location>
</feature>
<dbReference type="RefSeq" id="WP_106212469.1">
    <property type="nucleotide sequence ID" value="NZ_PVTL01000005.1"/>
</dbReference>
<feature type="transmembrane region" description="Helical" evidence="6">
    <location>
        <begin position="324"/>
        <end position="347"/>
    </location>
</feature>
<evidence type="ECO:0000259" key="7">
    <source>
        <dbReference type="PROSITE" id="PS50850"/>
    </source>
</evidence>